<feature type="non-terminal residue" evidence="2">
    <location>
        <position position="1"/>
    </location>
</feature>
<name>A0A371GLP6_MUCPR</name>
<reference evidence="2" key="1">
    <citation type="submission" date="2018-05" db="EMBL/GenBank/DDBJ databases">
        <title>Draft genome of Mucuna pruriens seed.</title>
        <authorList>
            <person name="Nnadi N.E."/>
            <person name="Vos R."/>
            <person name="Hasami M.H."/>
            <person name="Devisetty U.K."/>
            <person name="Aguiy J.C."/>
        </authorList>
    </citation>
    <scope>NUCLEOTIDE SEQUENCE [LARGE SCALE GENOMIC DNA]</scope>
    <source>
        <strain evidence="2">JCA_2017</strain>
    </source>
</reference>
<organism evidence="2 3">
    <name type="scientific">Mucuna pruriens</name>
    <name type="common">Velvet bean</name>
    <name type="synonym">Dolichos pruriens</name>
    <dbReference type="NCBI Taxonomy" id="157652"/>
    <lineage>
        <taxon>Eukaryota</taxon>
        <taxon>Viridiplantae</taxon>
        <taxon>Streptophyta</taxon>
        <taxon>Embryophyta</taxon>
        <taxon>Tracheophyta</taxon>
        <taxon>Spermatophyta</taxon>
        <taxon>Magnoliopsida</taxon>
        <taxon>eudicotyledons</taxon>
        <taxon>Gunneridae</taxon>
        <taxon>Pentapetalae</taxon>
        <taxon>rosids</taxon>
        <taxon>fabids</taxon>
        <taxon>Fabales</taxon>
        <taxon>Fabaceae</taxon>
        <taxon>Papilionoideae</taxon>
        <taxon>50 kb inversion clade</taxon>
        <taxon>NPAAA clade</taxon>
        <taxon>indigoferoid/millettioid clade</taxon>
        <taxon>Phaseoleae</taxon>
        <taxon>Mucuna</taxon>
    </lineage>
</organism>
<gene>
    <name evidence="2" type="ORF">CR513_26542</name>
</gene>
<evidence type="ECO:0000256" key="1">
    <source>
        <dbReference type="SAM" id="MobiDB-lite"/>
    </source>
</evidence>
<feature type="region of interest" description="Disordered" evidence="1">
    <location>
        <begin position="69"/>
        <end position="105"/>
    </location>
</feature>
<keyword evidence="3" id="KW-1185">Reference proteome</keyword>
<comment type="caution">
    <text evidence="2">The sequence shown here is derived from an EMBL/GenBank/DDBJ whole genome shotgun (WGS) entry which is preliminary data.</text>
</comment>
<evidence type="ECO:0000313" key="2">
    <source>
        <dbReference type="EMBL" id="RDX91477.1"/>
    </source>
</evidence>
<protein>
    <submittedName>
        <fullName evidence="2">Uncharacterized protein</fullName>
    </submittedName>
</protein>
<dbReference type="Proteomes" id="UP000257109">
    <property type="component" value="Unassembled WGS sequence"/>
</dbReference>
<evidence type="ECO:0000313" key="3">
    <source>
        <dbReference type="Proteomes" id="UP000257109"/>
    </source>
</evidence>
<dbReference type="AlphaFoldDB" id="A0A371GLP6"/>
<proteinExistence type="predicted"/>
<dbReference type="EMBL" id="QJKJ01005114">
    <property type="protein sequence ID" value="RDX91477.1"/>
    <property type="molecule type" value="Genomic_DNA"/>
</dbReference>
<dbReference type="OrthoDB" id="1436780at2759"/>
<accession>A0A371GLP6</accession>
<sequence length="194" mass="21273">MALTQRHPSSWAFLRAFELLCEDMDQEPLLNIFFQQGGLDVVEQPAQAIPVATARPTEEKAQPSPVVVVESAEESPPPMVEEVGGSSSKRTAKEGVLQGEEQLSKRGLAAEDRVEGDVNFNYSTFMAAGRVKVDDTWVGVMTSRPLSPLVFNPQYLVSEVVNKCLGCLMGHKMHILSEPKKGTIEQLTSLKDNC</sequence>